<name>A0AAW6Q0W4_9LACO</name>
<evidence type="ECO:0000313" key="2">
    <source>
        <dbReference type="Proteomes" id="UP001213566"/>
    </source>
</evidence>
<organism evidence="1 2">
    <name type="scientific">Ligilactobacillus salivarius</name>
    <dbReference type="NCBI Taxonomy" id="1624"/>
    <lineage>
        <taxon>Bacteria</taxon>
        <taxon>Bacillati</taxon>
        <taxon>Bacillota</taxon>
        <taxon>Bacilli</taxon>
        <taxon>Lactobacillales</taxon>
        <taxon>Lactobacillaceae</taxon>
        <taxon>Ligilactobacillus</taxon>
    </lineage>
</organism>
<dbReference type="Proteomes" id="UP001213566">
    <property type="component" value="Unassembled WGS sequence"/>
</dbReference>
<accession>A0AAW6Q0W4</accession>
<dbReference type="EMBL" id="JARKHV010000002">
    <property type="protein sequence ID" value="MDF4186119.1"/>
    <property type="molecule type" value="Genomic_DNA"/>
</dbReference>
<sequence>MVSKQQLVKFEAYLACSGDKDVVDISNLLFKIAAQPNDKRKVKLYGVPVRIDKVEELTLDDNTLKKYPDMKLIYFHMSKLRDDGIAITKQNIDDLVNLDLEADEYIAEDISCIFDVKNSVLFVQRNFHSLSPVGIKTYLIEMKKKMDNETITLDFKPVPDKKIISKLKKVDNVRKLELSFGYDSYKQFNLPLKKYLGVMGEIFDKFVNGVNVSLVLSAGYKKDNPFKKENTTDAIQRISNDNSIFSKAIISGKTGSMPVEKYDLINGKLQTKYSFSSVKQVSGTTKKIHLDQNSVRDVMKELYLDRATESSKPFMELVVENLH</sequence>
<dbReference type="InterPro" id="IPR046618">
    <property type="entry name" value="DUF6731"/>
</dbReference>
<proteinExistence type="predicted"/>
<dbReference type="AlphaFoldDB" id="A0AAW6Q0W4"/>
<reference evidence="1" key="1">
    <citation type="submission" date="2023-02" db="EMBL/GenBank/DDBJ databases">
        <title>Draft Whole-Genome Sequences of competitive exclusion Lactobacillus salivarius strains for Poultry.</title>
        <authorList>
            <person name="Ma L.M."/>
            <person name="Lopez-Guerra N."/>
            <person name="Zhang G."/>
        </authorList>
    </citation>
    <scope>NUCLEOTIDE SEQUENCE</scope>
    <source>
        <strain evidence="1">Salm-9</strain>
    </source>
</reference>
<dbReference type="Pfam" id="PF20505">
    <property type="entry name" value="DUF6731"/>
    <property type="match status" value="1"/>
</dbReference>
<protein>
    <submittedName>
        <fullName evidence="1">Uncharacterized protein</fullName>
    </submittedName>
</protein>
<comment type="caution">
    <text evidence="1">The sequence shown here is derived from an EMBL/GenBank/DDBJ whole genome shotgun (WGS) entry which is preliminary data.</text>
</comment>
<dbReference type="RefSeq" id="WP_276469798.1">
    <property type="nucleotide sequence ID" value="NZ_JARKHV010000002.1"/>
</dbReference>
<gene>
    <name evidence="1" type="ORF">PV940_03595</name>
</gene>
<evidence type="ECO:0000313" key="1">
    <source>
        <dbReference type="EMBL" id="MDF4186119.1"/>
    </source>
</evidence>